<feature type="chain" id="PRO_5009105355" evidence="2">
    <location>
        <begin position="26"/>
        <end position="134"/>
    </location>
</feature>
<name>A0A1D8AXU3_9BACT</name>
<feature type="domain" description="YCII-related" evidence="3">
    <location>
        <begin position="55"/>
        <end position="126"/>
    </location>
</feature>
<dbReference type="KEGG" id="obg:Verru16b_02792"/>
<dbReference type="InterPro" id="IPR005545">
    <property type="entry name" value="YCII"/>
</dbReference>
<organism evidence="4 5">
    <name type="scientific">Lacunisphaera limnophila</name>
    <dbReference type="NCBI Taxonomy" id="1838286"/>
    <lineage>
        <taxon>Bacteria</taxon>
        <taxon>Pseudomonadati</taxon>
        <taxon>Verrucomicrobiota</taxon>
        <taxon>Opitutia</taxon>
        <taxon>Opitutales</taxon>
        <taxon>Opitutaceae</taxon>
        <taxon>Lacunisphaera</taxon>
    </lineage>
</organism>
<dbReference type="AlphaFoldDB" id="A0A1D8AXU3"/>
<evidence type="ECO:0000259" key="3">
    <source>
        <dbReference type="Pfam" id="PF03795"/>
    </source>
</evidence>
<dbReference type="Proteomes" id="UP000095228">
    <property type="component" value="Chromosome"/>
</dbReference>
<evidence type="ECO:0000313" key="5">
    <source>
        <dbReference type="Proteomes" id="UP000095228"/>
    </source>
</evidence>
<comment type="similarity">
    <text evidence="1">Belongs to the YciI family.</text>
</comment>
<dbReference type="RefSeq" id="WP_083270352.1">
    <property type="nucleotide sequence ID" value="NZ_CP016094.1"/>
</dbReference>
<dbReference type="Pfam" id="PF03795">
    <property type="entry name" value="YCII"/>
    <property type="match status" value="1"/>
</dbReference>
<gene>
    <name evidence="4" type="ORF">Verru16b_02792</name>
</gene>
<feature type="signal peptide" evidence="2">
    <location>
        <begin position="1"/>
        <end position="25"/>
    </location>
</feature>
<sequence length="134" mass="14635">MTPPLPRLALVLSLLLASVTLPALPAQEAAQTQRPRFIYLLSLVERLHTDAGWTKADEEIISRHFRHLKAATEQGQAIVVGRTLEAGDKTFGLVIFEADSPEAAQTFAESDPAVTGGIMTVEVRPFALVLMRKM</sequence>
<dbReference type="STRING" id="1838286.Verru16b_02792"/>
<evidence type="ECO:0000256" key="1">
    <source>
        <dbReference type="ARBA" id="ARBA00007689"/>
    </source>
</evidence>
<dbReference type="EMBL" id="CP016094">
    <property type="protein sequence ID" value="AOS45705.1"/>
    <property type="molecule type" value="Genomic_DNA"/>
</dbReference>
<keyword evidence="2" id="KW-0732">Signal</keyword>
<proteinExistence type="inferred from homology"/>
<keyword evidence="5" id="KW-1185">Reference proteome</keyword>
<dbReference type="Gene3D" id="3.30.70.1060">
    <property type="entry name" value="Dimeric alpha+beta barrel"/>
    <property type="match status" value="1"/>
</dbReference>
<dbReference type="SUPFAM" id="SSF54909">
    <property type="entry name" value="Dimeric alpha+beta barrel"/>
    <property type="match status" value="1"/>
</dbReference>
<accession>A0A1D8AXU3</accession>
<reference evidence="4 5" key="1">
    <citation type="submission" date="2016-06" db="EMBL/GenBank/DDBJ databases">
        <title>Three novel species with peptidoglycan cell walls form the new genus Lacunisphaera gen. nov. in the family Opitutaceae of the verrucomicrobial subdivision 4.</title>
        <authorList>
            <person name="Rast P."/>
            <person name="Gloeckner I."/>
            <person name="Jogler M."/>
            <person name="Boedeker C."/>
            <person name="Jeske O."/>
            <person name="Wiegand S."/>
            <person name="Reinhardt R."/>
            <person name="Schumann P."/>
            <person name="Rohde M."/>
            <person name="Spring S."/>
            <person name="Gloeckner F.O."/>
            <person name="Jogler C."/>
        </authorList>
    </citation>
    <scope>NUCLEOTIDE SEQUENCE [LARGE SCALE GENOMIC DNA]</scope>
    <source>
        <strain evidence="4 5">IG16b</strain>
    </source>
</reference>
<protein>
    <submittedName>
        <fullName evidence="4">YciI-like protein</fullName>
    </submittedName>
</protein>
<evidence type="ECO:0000256" key="2">
    <source>
        <dbReference type="SAM" id="SignalP"/>
    </source>
</evidence>
<dbReference type="OrthoDB" id="8481699at2"/>
<evidence type="ECO:0000313" key="4">
    <source>
        <dbReference type="EMBL" id="AOS45705.1"/>
    </source>
</evidence>
<dbReference type="InterPro" id="IPR011008">
    <property type="entry name" value="Dimeric_a/b-barrel"/>
</dbReference>